<comment type="similarity">
    <text evidence="7">Belongs to the OMP decarboxylase family. Type 1 subfamily.</text>
</comment>
<feature type="binding site" evidence="7 9">
    <location>
        <position position="206"/>
    </location>
    <ligand>
        <name>substrate</name>
    </ligand>
</feature>
<evidence type="ECO:0000256" key="10">
    <source>
        <dbReference type="RuleBase" id="RU000512"/>
    </source>
</evidence>
<dbReference type="PANTHER" id="PTHR32119:SF2">
    <property type="entry name" value="OROTIDINE 5'-PHOSPHATE DECARBOXYLASE"/>
    <property type="match status" value="1"/>
</dbReference>
<dbReference type="EMBL" id="MHUL01000034">
    <property type="protein sequence ID" value="OHA76431.1"/>
    <property type="molecule type" value="Genomic_DNA"/>
</dbReference>
<feature type="binding site" evidence="7 9">
    <location>
        <position position="136"/>
    </location>
    <ligand>
        <name>substrate</name>
    </ligand>
</feature>
<organism evidence="12 13">
    <name type="scientific">Candidatus Wildermuthbacteria bacterium RIFCSPLOWO2_02_FULL_47_9c</name>
    <dbReference type="NCBI Taxonomy" id="1802466"/>
    <lineage>
        <taxon>Bacteria</taxon>
        <taxon>Candidatus Wildermuthiibacteriota</taxon>
    </lineage>
</organism>
<keyword evidence="3 7" id="KW-0210">Decarboxylase</keyword>
<proteinExistence type="inferred from homology"/>
<dbReference type="Gene3D" id="3.20.20.70">
    <property type="entry name" value="Aldolase class I"/>
    <property type="match status" value="1"/>
</dbReference>
<evidence type="ECO:0000256" key="7">
    <source>
        <dbReference type="HAMAP-Rule" id="MF_01200"/>
    </source>
</evidence>
<dbReference type="PANTHER" id="PTHR32119">
    <property type="entry name" value="OROTIDINE 5'-PHOSPHATE DECARBOXYLASE"/>
    <property type="match status" value="1"/>
</dbReference>
<dbReference type="InterPro" id="IPR047596">
    <property type="entry name" value="OMPdecase_bac"/>
</dbReference>
<evidence type="ECO:0000313" key="12">
    <source>
        <dbReference type="EMBL" id="OHA76431.1"/>
    </source>
</evidence>
<dbReference type="SMART" id="SM00934">
    <property type="entry name" value="OMPdecase"/>
    <property type="match status" value="1"/>
</dbReference>
<accession>A0A1G2RWI1</accession>
<dbReference type="InterPro" id="IPR014732">
    <property type="entry name" value="OMPdecase"/>
</dbReference>
<evidence type="ECO:0000256" key="1">
    <source>
        <dbReference type="ARBA" id="ARBA00002356"/>
    </source>
</evidence>
<dbReference type="HAMAP" id="MF_01200_B">
    <property type="entry name" value="OMPdecase_type1_B"/>
    <property type="match status" value="1"/>
</dbReference>
<sequence>MEVKDRIIVALDVDELDKAKFLVAILAPYVGCFKVGLELMSAAGLPQTVQAIHQLGGSVFCDIKLNDIPNTMAGTAKVISKLGVRMFNVHASAGIEGMVAAAVAARSVGIQDEGWSGTRPLAVPGNCLILAVTVLTSFEENNAHLTFGAPTKAKVLQFARDAKAAGLDGVICSPQELGLLGGQTELADLMKITPGVRPAWAAAGDQKRVMTPAEAIKAGATALVIGRPITKPPAEIGSPVDAAKKIAEEIAALL</sequence>
<evidence type="ECO:0000256" key="6">
    <source>
        <dbReference type="ARBA" id="ARBA00049157"/>
    </source>
</evidence>
<dbReference type="NCBIfam" id="NF001273">
    <property type="entry name" value="PRK00230.1"/>
    <property type="match status" value="1"/>
</dbReference>
<dbReference type="InterPro" id="IPR013785">
    <property type="entry name" value="Aldolase_TIM"/>
</dbReference>
<evidence type="ECO:0000313" key="13">
    <source>
        <dbReference type="Proteomes" id="UP000178222"/>
    </source>
</evidence>
<evidence type="ECO:0000256" key="2">
    <source>
        <dbReference type="ARBA" id="ARBA00004861"/>
    </source>
</evidence>
<dbReference type="GO" id="GO:0006207">
    <property type="term" value="P:'de novo' pyrimidine nucleobase biosynthetic process"/>
    <property type="evidence" value="ECO:0007669"/>
    <property type="project" value="InterPro"/>
</dbReference>
<dbReference type="Pfam" id="PF00215">
    <property type="entry name" value="OMPdecase"/>
    <property type="match status" value="1"/>
</dbReference>
<feature type="domain" description="Orotidine 5'-phosphate decarboxylase" evidence="11">
    <location>
        <begin position="6"/>
        <end position="246"/>
    </location>
</feature>
<dbReference type="GO" id="GO:0005829">
    <property type="term" value="C:cytosol"/>
    <property type="evidence" value="ECO:0007669"/>
    <property type="project" value="TreeGrafter"/>
</dbReference>
<keyword evidence="4 7" id="KW-0665">Pyrimidine biosynthesis</keyword>
<evidence type="ECO:0000259" key="11">
    <source>
        <dbReference type="SMART" id="SM00934"/>
    </source>
</evidence>
<feature type="active site" description="For OMPdecase activity" evidence="8">
    <location>
        <position position="62"/>
    </location>
</feature>
<protein>
    <recommendedName>
        <fullName evidence="7">Orotidine 5'-phosphate decarboxylase</fullName>
        <ecNumber evidence="7">4.1.1.23</ecNumber>
    </recommendedName>
    <alternativeName>
        <fullName evidence="7">OMP decarboxylase</fullName>
        <shortName evidence="7">OMPDCase</shortName>
        <shortName evidence="7">OMPdecase</shortName>
    </alternativeName>
</protein>
<name>A0A1G2RWI1_9BACT</name>
<evidence type="ECO:0000256" key="3">
    <source>
        <dbReference type="ARBA" id="ARBA00022793"/>
    </source>
</evidence>
<comment type="catalytic activity">
    <reaction evidence="6 7 10">
        <text>orotidine 5'-phosphate + H(+) = UMP + CO2</text>
        <dbReference type="Rhea" id="RHEA:11596"/>
        <dbReference type="ChEBI" id="CHEBI:15378"/>
        <dbReference type="ChEBI" id="CHEBI:16526"/>
        <dbReference type="ChEBI" id="CHEBI:57538"/>
        <dbReference type="ChEBI" id="CHEBI:57865"/>
        <dbReference type="EC" id="4.1.1.23"/>
    </reaction>
</comment>
<feature type="active site" description="For OMPdecase activity" evidence="8">
    <location>
        <position position="67"/>
    </location>
</feature>
<dbReference type="InterPro" id="IPR001754">
    <property type="entry name" value="OMPdeCOase_dom"/>
</dbReference>
<feature type="active site" description="Proton donor" evidence="7">
    <location>
        <position position="64"/>
    </location>
</feature>
<keyword evidence="5 7" id="KW-0456">Lyase</keyword>
<comment type="subunit">
    <text evidence="7">Homodimer.</text>
</comment>
<dbReference type="InterPro" id="IPR011060">
    <property type="entry name" value="RibuloseP-bd_barrel"/>
</dbReference>
<dbReference type="GO" id="GO:0004590">
    <property type="term" value="F:orotidine-5'-phosphate decarboxylase activity"/>
    <property type="evidence" value="ECO:0007669"/>
    <property type="project" value="UniProtKB-UniRule"/>
</dbReference>
<comment type="pathway">
    <text evidence="2 7 10">Pyrimidine metabolism; UMP biosynthesis via de novo pathway; UMP from orotate: step 2/2.</text>
</comment>
<feature type="binding site" evidence="7 9">
    <location>
        <position position="197"/>
    </location>
    <ligand>
        <name>substrate</name>
    </ligand>
</feature>
<comment type="function">
    <text evidence="1 7">Catalyzes the decarboxylation of orotidine 5'-monophosphate (OMP) to uridine 5'-monophosphate (UMP).</text>
</comment>
<feature type="binding site" evidence="7 9">
    <location>
        <position position="226"/>
    </location>
    <ligand>
        <name>substrate</name>
    </ligand>
</feature>
<feature type="binding site" evidence="7">
    <location>
        <begin position="62"/>
        <end position="71"/>
    </location>
    <ligand>
        <name>substrate</name>
    </ligand>
</feature>
<dbReference type="SUPFAM" id="SSF51366">
    <property type="entry name" value="Ribulose-phoshate binding barrel"/>
    <property type="match status" value="1"/>
</dbReference>
<dbReference type="GO" id="GO:0044205">
    <property type="term" value="P:'de novo' UMP biosynthetic process"/>
    <property type="evidence" value="ECO:0007669"/>
    <property type="project" value="UniProtKB-UniRule"/>
</dbReference>
<dbReference type="PROSITE" id="PS00156">
    <property type="entry name" value="OMPDECASE"/>
    <property type="match status" value="1"/>
</dbReference>
<evidence type="ECO:0000256" key="4">
    <source>
        <dbReference type="ARBA" id="ARBA00022975"/>
    </source>
</evidence>
<feature type="binding site" evidence="7 9">
    <location>
        <position position="34"/>
    </location>
    <ligand>
        <name>substrate</name>
    </ligand>
</feature>
<dbReference type="UniPathway" id="UPA00070">
    <property type="reaction ID" value="UER00120"/>
</dbReference>
<reference evidence="12 13" key="1">
    <citation type="journal article" date="2016" name="Nat. Commun.">
        <title>Thousands of microbial genomes shed light on interconnected biogeochemical processes in an aquifer system.</title>
        <authorList>
            <person name="Anantharaman K."/>
            <person name="Brown C.T."/>
            <person name="Hug L.A."/>
            <person name="Sharon I."/>
            <person name="Castelle C.J."/>
            <person name="Probst A.J."/>
            <person name="Thomas B.C."/>
            <person name="Singh A."/>
            <person name="Wilkins M.J."/>
            <person name="Karaoz U."/>
            <person name="Brodie E.L."/>
            <person name="Williams K.H."/>
            <person name="Hubbard S.S."/>
            <person name="Banfield J.F."/>
        </authorList>
    </citation>
    <scope>NUCLEOTIDE SEQUENCE [LARGE SCALE GENOMIC DNA]</scope>
</reference>
<dbReference type="NCBIfam" id="TIGR01740">
    <property type="entry name" value="pyrF"/>
    <property type="match status" value="1"/>
</dbReference>
<feature type="active site" description="For OMPdecase activity" evidence="8">
    <location>
        <position position="64"/>
    </location>
</feature>
<dbReference type="CDD" id="cd04725">
    <property type="entry name" value="OMP_decarboxylase_like"/>
    <property type="match status" value="1"/>
</dbReference>
<feature type="binding site" evidence="7 9">
    <location>
        <position position="12"/>
    </location>
    <ligand>
        <name>substrate</name>
    </ligand>
</feature>
<gene>
    <name evidence="7" type="primary">pyrF</name>
    <name evidence="12" type="ORF">A3J30_00150</name>
</gene>
<evidence type="ECO:0000256" key="9">
    <source>
        <dbReference type="PIRSR" id="PIRSR614732-2"/>
    </source>
</evidence>
<dbReference type="Proteomes" id="UP000178222">
    <property type="component" value="Unassembled WGS sequence"/>
</dbReference>
<dbReference type="AlphaFoldDB" id="A0A1G2RWI1"/>
<evidence type="ECO:0000256" key="8">
    <source>
        <dbReference type="PIRSR" id="PIRSR614732-1"/>
    </source>
</evidence>
<dbReference type="EC" id="4.1.1.23" evidence="7"/>
<evidence type="ECO:0000256" key="5">
    <source>
        <dbReference type="ARBA" id="ARBA00023239"/>
    </source>
</evidence>
<feature type="binding site" evidence="7 9">
    <location>
        <position position="227"/>
    </location>
    <ligand>
        <name>substrate</name>
    </ligand>
</feature>
<dbReference type="InterPro" id="IPR018089">
    <property type="entry name" value="OMPdecase_AS"/>
</dbReference>
<comment type="caution">
    <text evidence="12">The sequence shown here is derived from an EMBL/GenBank/DDBJ whole genome shotgun (WGS) entry which is preliminary data.</text>
</comment>